<keyword evidence="1 2" id="KW-0732">Signal</keyword>
<dbReference type="Pfam" id="PF24068">
    <property type="entry name" value="TPD1_C"/>
    <property type="match status" value="1"/>
</dbReference>
<comment type="caution">
    <text evidence="3">The sequence shown here is derived from an EMBL/GenBank/DDBJ whole genome shotgun (WGS) entry which is preliminary data.</text>
</comment>
<dbReference type="PANTHER" id="PTHR33184">
    <property type="entry name" value="PROTEIN TAPETUM DETERMINANT 1-LIKE-RELATED"/>
    <property type="match status" value="1"/>
</dbReference>
<feature type="chain" id="PRO_5043551484" evidence="2">
    <location>
        <begin position="24"/>
        <end position="123"/>
    </location>
</feature>
<keyword evidence="4" id="KW-1185">Reference proteome</keyword>
<evidence type="ECO:0000313" key="4">
    <source>
        <dbReference type="Proteomes" id="UP001054252"/>
    </source>
</evidence>
<evidence type="ECO:0000256" key="2">
    <source>
        <dbReference type="SAM" id="SignalP"/>
    </source>
</evidence>
<dbReference type="GO" id="GO:0001709">
    <property type="term" value="P:cell fate determination"/>
    <property type="evidence" value="ECO:0007669"/>
    <property type="project" value="TreeGrafter"/>
</dbReference>
<dbReference type="EMBL" id="BPVZ01000020">
    <property type="protein sequence ID" value="GKV03231.1"/>
    <property type="molecule type" value="Genomic_DNA"/>
</dbReference>
<gene>
    <name evidence="3" type="ORF">SLEP1_g15572</name>
</gene>
<accession>A0AAV5IMU6</accession>
<protein>
    <submittedName>
        <fullName evidence="3">Uncharacterized protein</fullName>
    </submittedName>
</protein>
<name>A0AAV5IMU6_9ROSI</name>
<dbReference type="InterPro" id="IPR040361">
    <property type="entry name" value="TPD1"/>
</dbReference>
<dbReference type="AlphaFoldDB" id="A0AAV5IMU6"/>
<feature type="signal peptide" evidence="2">
    <location>
        <begin position="1"/>
        <end position="23"/>
    </location>
</feature>
<proteinExistence type="predicted"/>
<dbReference type="Proteomes" id="UP001054252">
    <property type="component" value="Unassembled WGS sequence"/>
</dbReference>
<evidence type="ECO:0000256" key="1">
    <source>
        <dbReference type="ARBA" id="ARBA00022729"/>
    </source>
</evidence>
<dbReference type="PANTHER" id="PTHR33184:SF11">
    <property type="entry name" value="BETA-1,3-N-ACETYLGLUCOSAMINYLTRANSFERASE FAMILY PROTEIN"/>
    <property type="match status" value="1"/>
</dbReference>
<reference evidence="3 4" key="1">
    <citation type="journal article" date="2021" name="Commun. Biol.">
        <title>The genome of Shorea leprosula (Dipterocarpaceae) highlights the ecological relevance of drought in aseasonal tropical rainforests.</title>
        <authorList>
            <person name="Ng K.K.S."/>
            <person name="Kobayashi M.J."/>
            <person name="Fawcett J.A."/>
            <person name="Hatakeyama M."/>
            <person name="Paape T."/>
            <person name="Ng C.H."/>
            <person name="Ang C.C."/>
            <person name="Tnah L.H."/>
            <person name="Lee C.T."/>
            <person name="Nishiyama T."/>
            <person name="Sese J."/>
            <person name="O'Brien M.J."/>
            <person name="Copetti D."/>
            <person name="Mohd Noor M.I."/>
            <person name="Ong R.C."/>
            <person name="Putra M."/>
            <person name="Sireger I.Z."/>
            <person name="Indrioko S."/>
            <person name="Kosugi Y."/>
            <person name="Izuno A."/>
            <person name="Isagi Y."/>
            <person name="Lee S.L."/>
            <person name="Shimizu K.K."/>
        </authorList>
    </citation>
    <scope>NUCLEOTIDE SEQUENCE [LARGE SCALE GENOMIC DNA]</scope>
    <source>
        <strain evidence="3">214</strain>
    </source>
</reference>
<evidence type="ECO:0000313" key="3">
    <source>
        <dbReference type="EMBL" id="GKV03231.1"/>
    </source>
</evidence>
<sequence length="123" mass="13225">MPAPIKPFVAILLLLSLVSKGFGECSLNDINVGTVRSGREVEGKPQWDVTVVNNCKCPQSQIKFACKGFKTVEPINPLILAKQGDECLLINGKTLPGFATVKFSYAWDPPFVLFPSGSAIGPC</sequence>
<organism evidence="3 4">
    <name type="scientific">Rubroshorea leprosula</name>
    <dbReference type="NCBI Taxonomy" id="152421"/>
    <lineage>
        <taxon>Eukaryota</taxon>
        <taxon>Viridiplantae</taxon>
        <taxon>Streptophyta</taxon>
        <taxon>Embryophyta</taxon>
        <taxon>Tracheophyta</taxon>
        <taxon>Spermatophyta</taxon>
        <taxon>Magnoliopsida</taxon>
        <taxon>eudicotyledons</taxon>
        <taxon>Gunneridae</taxon>
        <taxon>Pentapetalae</taxon>
        <taxon>rosids</taxon>
        <taxon>malvids</taxon>
        <taxon>Malvales</taxon>
        <taxon>Dipterocarpaceae</taxon>
        <taxon>Rubroshorea</taxon>
    </lineage>
</organism>